<gene>
    <name evidence="8" type="ORF">DSTB1V02_LOCUS2117</name>
</gene>
<keyword evidence="5 6" id="KW-0472">Membrane</keyword>
<dbReference type="OrthoDB" id="196650at2759"/>
<name>A0A7R9A438_9CRUS</name>
<dbReference type="Gene3D" id="1.20.1250.20">
    <property type="entry name" value="MFS general substrate transporter like domains"/>
    <property type="match status" value="1"/>
</dbReference>
<evidence type="ECO:0000259" key="7">
    <source>
        <dbReference type="PROSITE" id="PS50850"/>
    </source>
</evidence>
<dbReference type="InterPro" id="IPR001958">
    <property type="entry name" value="Tet-R_TetA/multi-R_MdtG-like"/>
</dbReference>
<evidence type="ECO:0000256" key="2">
    <source>
        <dbReference type="ARBA" id="ARBA00022448"/>
    </source>
</evidence>
<evidence type="ECO:0000313" key="9">
    <source>
        <dbReference type="Proteomes" id="UP000677054"/>
    </source>
</evidence>
<keyword evidence="2" id="KW-0813">Transport</keyword>
<feature type="transmembrane region" description="Helical" evidence="6">
    <location>
        <begin position="72"/>
        <end position="93"/>
    </location>
</feature>
<evidence type="ECO:0000256" key="4">
    <source>
        <dbReference type="ARBA" id="ARBA00022989"/>
    </source>
</evidence>
<dbReference type="AlphaFoldDB" id="A0A7R9A438"/>
<dbReference type="PROSITE" id="PS50850">
    <property type="entry name" value="MFS"/>
    <property type="match status" value="1"/>
</dbReference>
<evidence type="ECO:0000256" key="5">
    <source>
        <dbReference type="ARBA" id="ARBA00023136"/>
    </source>
</evidence>
<evidence type="ECO:0000256" key="3">
    <source>
        <dbReference type="ARBA" id="ARBA00022692"/>
    </source>
</evidence>
<dbReference type="PRINTS" id="PR01035">
    <property type="entry name" value="TCRTETA"/>
</dbReference>
<feature type="transmembrane region" description="Helical" evidence="6">
    <location>
        <begin position="105"/>
        <end position="123"/>
    </location>
</feature>
<dbReference type="FunFam" id="1.20.1250.20:FF:000223">
    <property type="entry name" value="Major facilitator superfamily domain-containing protein"/>
    <property type="match status" value="1"/>
</dbReference>
<accession>A0A7R9A438</accession>
<sequence length="427" mass="46644">MSNTDGQIKRGVLVIFFSLVLDLLAFTVILPLFPSLFDHYEKHDTGTLYSSMKASVQTFQQALGVPDNFNSVLFGGLIGSLFSFLQFLSSPLVGGLSDIYGRKPLLLITMVGILASYALWAAADSFAVFILARIIGGLSKGNISLSTAIVSDLSSEKTRGKAMALIGVAFSIGFTLGPVIGAAFVVWSKGTSNWFIYPAWFAIILMVLDIIYVVYFFEESLPLEKRSGSVTGSLGQAAHFINPSSLFAFHLVKDLKAEEWRNLKRIGMIYFLYLLFFSGLEFTLTFLTHIHFSFDSMRQGRMYAFIGITMALLQGVFGLMSMVPAFFIIGLATTTAWLYFGLFFFSAGSAIVVPCLTTLVSGYGGERQRGLVLGTFRSLGALARAIGPLVASLVYWSVGPALCYVLGAVLLIIPFKMMQKTNIPNQL</sequence>
<keyword evidence="9" id="KW-1185">Reference proteome</keyword>
<feature type="domain" description="Major facilitator superfamily (MFS) profile" evidence="7">
    <location>
        <begin position="11"/>
        <end position="427"/>
    </location>
</feature>
<dbReference type="InterPro" id="IPR036259">
    <property type="entry name" value="MFS_trans_sf"/>
</dbReference>
<dbReference type="InterPro" id="IPR011701">
    <property type="entry name" value="MFS"/>
</dbReference>
<dbReference type="GO" id="GO:0022857">
    <property type="term" value="F:transmembrane transporter activity"/>
    <property type="evidence" value="ECO:0007669"/>
    <property type="project" value="InterPro"/>
</dbReference>
<organism evidence="8">
    <name type="scientific">Darwinula stevensoni</name>
    <dbReference type="NCBI Taxonomy" id="69355"/>
    <lineage>
        <taxon>Eukaryota</taxon>
        <taxon>Metazoa</taxon>
        <taxon>Ecdysozoa</taxon>
        <taxon>Arthropoda</taxon>
        <taxon>Crustacea</taxon>
        <taxon>Oligostraca</taxon>
        <taxon>Ostracoda</taxon>
        <taxon>Podocopa</taxon>
        <taxon>Podocopida</taxon>
        <taxon>Darwinulocopina</taxon>
        <taxon>Darwinuloidea</taxon>
        <taxon>Darwinulidae</taxon>
        <taxon>Darwinula</taxon>
    </lineage>
</organism>
<feature type="transmembrane region" description="Helical" evidence="6">
    <location>
        <begin position="337"/>
        <end position="363"/>
    </location>
</feature>
<dbReference type="SUPFAM" id="SSF103473">
    <property type="entry name" value="MFS general substrate transporter"/>
    <property type="match status" value="1"/>
</dbReference>
<evidence type="ECO:0000313" key="8">
    <source>
        <dbReference type="EMBL" id="CAD7242146.1"/>
    </source>
</evidence>
<dbReference type="EMBL" id="LR899740">
    <property type="protein sequence ID" value="CAD7242146.1"/>
    <property type="molecule type" value="Genomic_DNA"/>
</dbReference>
<dbReference type="PROSITE" id="PS00216">
    <property type="entry name" value="SUGAR_TRANSPORT_1"/>
    <property type="match status" value="1"/>
</dbReference>
<dbReference type="GO" id="GO:0031526">
    <property type="term" value="C:brush border membrane"/>
    <property type="evidence" value="ECO:0007669"/>
    <property type="project" value="TreeGrafter"/>
</dbReference>
<evidence type="ECO:0000256" key="6">
    <source>
        <dbReference type="SAM" id="Phobius"/>
    </source>
</evidence>
<keyword evidence="4 6" id="KW-1133">Transmembrane helix</keyword>
<dbReference type="Proteomes" id="UP000677054">
    <property type="component" value="Unassembled WGS sequence"/>
</dbReference>
<dbReference type="PANTHER" id="PTHR23504:SF31">
    <property type="entry name" value="MAJOR FACILITATOR SUPERFAMILY DOMAIN-CONTAINING PROTEIN 10"/>
    <property type="match status" value="1"/>
</dbReference>
<feature type="transmembrane region" description="Helical" evidence="6">
    <location>
        <begin position="393"/>
        <end position="413"/>
    </location>
</feature>
<proteinExistence type="predicted"/>
<evidence type="ECO:0000256" key="1">
    <source>
        <dbReference type="ARBA" id="ARBA00004141"/>
    </source>
</evidence>
<feature type="transmembrane region" description="Helical" evidence="6">
    <location>
        <begin position="12"/>
        <end position="33"/>
    </location>
</feature>
<feature type="transmembrane region" description="Helical" evidence="6">
    <location>
        <begin position="269"/>
        <end position="290"/>
    </location>
</feature>
<dbReference type="PANTHER" id="PTHR23504">
    <property type="entry name" value="MAJOR FACILITATOR SUPERFAMILY DOMAIN-CONTAINING PROTEIN 10"/>
    <property type="match status" value="1"/>
</dbReference>
<feature type="transmembrane region" description="Helical" evidence="6">
    <location>
        <begin position="162"/>
        <end position="188"/>
    </location>
</feature>
<feature type="transmembrane region" description="Helical" evidence="6">
    <location>
        <begin position="129"/>
        <end position="150"/>
    </location>
</feature>
<dbReference type="Pfam" id="PF07690">
    <property type="entry name" value="MFS_1"/>
    <property type="match status" value="1"/>
</dbReference>
<dbReference type="InterPro" id="IPR020846">
    <property type="entry name" value="MFS_dom"/>
</dbReference>
<protein>
    <recommendedName>
        <fullName evidence="7">Major facilitator superfamily (MFS) profile domain-containing protein</fullName>
    </recommendedName>
</protein>
<dbReference type="EMBL" id="CAJPEV010000223">
    <property type="protein sequence ID" value="CAG0882594.1"/>
    <property type="molecule type" value="Genomic_DNA"/>
</dbReference>
<keyword evidence="3 6" id="KW-0812">Transmembrane</keyword>
<feature type="transmembrane region" description="Helical" evidence="6">
    <location>
        <begin position="302"/>
        <end position="331"/>
    </location>
</feature>
<dbReference type="InterPro" id="IPR005829">
    <property type="entry name" value="Sugar_transporter_CS"/>
</dbReference>
<reference evidence="8" key="1">
    <citation type="submission" date="2020-11" db="EMBL/GenBank/DDBJ databases">
        <authorList>
            <person name="Tran Van P."/>
        </authorList>
    </citation>
    <scope>NUCLEOTIDE SEQUENCE</scope>
</reference>
<comment type="subcellular location">
    <subcellularLocation>
        <location evidence="1">Membrane</location>
        <topology evidence="1">Multi-pass membrane protein</topology>
    </subcellularLocation>
</comment>
<feature type="transmembrane region" description="Helical" evidence="6">
    <location>
        <begin position="194"/>
        <end position="217"/>
    </location>
</feature>